<protein>
    <submittedName>
        <fullName evidence="1">Unannotated protein</fullName>
    </submittedName>
</protein>
<dbReference type="EMBL" id="CAEZWU010000025">
    <property type="protein sequence ID" value="CAB4661044.1"/>
    <property type="molecule type" value="Genomic_DNA"/>
</dbReference>
<dbReference type="AlphaFoldDB" id="A0A6J6LKG1"/>
<reference evidence="1" key="1">
    <citation type="submission" date="2020-05" db="EMBL/GenBank/DDBJ databases">
        <authorList>
            <person name="Chiriac C."/>
            <person name="Salcher M."/>
            <person name="Ghai R."/>
            <person name="Kavagutti S V."/>
        </authorList>
    </citation>
    <scope>NUCLEOTIDE SEQUENCE</scope>
</reference>
<evidence type="ECO:0000313" key="1">
    <source>
        <dbReference type="EMBL" id="CAB4661044.1"/>
    </source>
</evidence>
<proteinExistence type="predicted"/>
<gene>
    <name evidence="1" type="ORF">UFOPK2292_00266</name>
</gene>
<organism evidence="1">
    <name type="scientific">freshwater metagenome</name>
    <dbReference type="NCBI Taxonomy" id="449393"/>
    <lineage>
        <taxon>unclassified sequences</taxon>
        <taxon>metagenomes</taxon>
        <taxon>ecological metagenomes</taxon>
    </lineage>
</organism>
<sequence>MPINVLAKSGTSNVVLPLEEIPELATIFSCSESPRTTDLTPTNSIRPEPEACTVTLRQSTEVSRFHRPAANTPNEVSKLSSAPLTSTAVSLAKLTSP</sequence>
<name>A0A6J6LKG1_9ZZZZ</name>
<accession>A0A6J6LKG1</accession>